<dbReference type="CTD" id="51434"/>
<evidence type="ECO:0000313" key="4">
    <source>
        <dbReference type="EnsemblMetazoa" id="XP_030848251"/>
    </source>
</evidence>
<dbReference type="Proteomes" id="UP000007110">
    <property type="component" value="Unassembled WGS sequence"/>
</dbReference>
<dbReference type="PANTHER" id="PTHR12558:SF36">
    <property type="entry name" value="ANAPHASE-PROMOTING COMPLEX SUBUNIT 7"/>
    <property type="match status" value="1"/>
</dbReference>
<organism evidence="4 5">
    <name type="scientific">Strongylocentrotus purpuratus</name>
    <name type="common">Purple sea urchin</name>
    <dbReference type="NCBI Taxonomy" id="7668"/>
    <lineage>
        <taxon>Eukaryota</taxon>
        <taxon>Metazoa</taxon>
        <taxon>Echinodermata</taxon>
        <taxon>Eleutherozoa</taxon>
        <taxon>Echinozoa</taxon>
        <taxon>Echinoidea</taxon>
        <taxon>Euechinoidea</taxon>
        <taxon>Echinacea</taxon>
        <taxon>Camarodonta</taxon>
        <taxon>Echinidea</taxon>
        <taxon>Strongylocentrotidae</taxon>
        <taxon>Strongylocentrotus</taxon>
    </lineage>
</organism>
<dbReference type="SUPFAM" id="SSF48452">
    <property type="entry name" value="TPR-like"/>
    <property type="match status" value="2"/>
</dbReference>
<reference evidence="5" key="1">
    <citation type="submission" date="2015-02" db="EMBL/GenBank/DDBJ databases">
        <title>Genome sequencing for Strongylocentrotus purpuratus.</title>
        <authorList>
            <person name="Murali S."/>
            <person name="Liu Y."/>
            <person name="Vee V."/>
            <person name="English A."/>
            <person name="Wang M."/>
            <person name="Skinner E."/>
            <person name="Han Y."/>
            <person name="Muzny D.M."/>
            <person name="Worley K.C."/>
            <person name="Gibbs R.A."/>
        </authorList>
    </citation>
    <scope>NUCLEOTIDE SEQUENCE</scope>
</reference>
<dbReference type="InterPro" id="IPR011990">
    <property type="entry name" value="TPR-like_helical_dom_sf"/>
</dbReference>
<dbReference type="InParanoid" id="A0A7M7P9Z9"/>
<dbReference type="GO" id="GO:0005680">
    <property type="term" value="C:anaphase-promoting complex"/>
    <property type="evidence" value="ECO:0000318"/>
    <property type="project" value="GO_Central"/>
</dbReference>
<feature type="compositionally biased region" description="Acidic residues" evidence="3">
    <location>
        <begin position="531"/>
        <end position="553"/>
    </location>
</feature>
<dbReference type="PROSITE" id="PS50005">
    <property type="entry name" value="TPR"/>
    <property type="match status" value="1"/>
</dbReference>
<dbReference type="GO" id="GO:0051301">
    <property type="term" value="P:cell division"/>
    <property type="evidence" value="ECO:0000318"/>
    <property type="project" value="GO_Central"/>
</dbReference>
<dbReference type="GeneID" id="753985"/>
<dbReference type="KEGG" id="spu:753985"/>
<keyword evidence="5" id="KW-1185">Reference proteome</keyword>
<evidence type="ECO:0008006" key="6">
    <source>
        <dbReference type="Google" id="ProtNLM"/>
    </source>
</evidence>
<reference evidence="4" key="2">
    <citation type="submission" date="2021-01" db="UniProtKB">
        <authorList>
            <consortium name="EnsemblMetazoa"/>
        </authorList>
    </citation>
    <scope>IDENTIFICATION</scope>
</reference>
<dbReference type="EnsemblMetazoa" id="XM_030992391">
    <property type="protein sequence ID" value="XP_030848251"/>
    <property type="gene ID" value="LOC753985"/>
</dbReference>
<dbReference type="GO" id="GO:0045842">
    <property type="term" value="P:positive regulation of mitotic metaphase/anaphase transition"/>
    <property type="evidence" value="ECO:0000318"/>
    <property type="project" value="GO_Central"/>
</dbReference>
<dbReference type="OMA" id="MGECYYY"/>
<dbReference type="GO" id="GO:0016567">
    <property type="term" value="P:protein ubiquitination"/>
    <property type="evidence" value="ECO:0000318"/>
    <property type="project" value="GO_Central"/>
</dbReference>
<dbReference type="SMART" id="SM00028">
    <property type="entry name" value="TPR"/>
    <property type="match status" value="6"/>
</dbReference>
<protein>
    <recommendedName>
        <fullName evidence="6">Anaphase-promoting complex subunit 7</fullName>
    </recommendedName>
</protein>
<keyword evidence="1 2" id="KW-0802">TPR repeat</keyword>
<proteinExistence type="predicted"/>
<dbReference type="Gene3D" id="1.25.40.10">
    <property type="entry name" value="Tetratricopeptide repeat domain"/>
    <property type="match status" value="4"/>
</dbReference>
<dbReference type="PANTHER" id="PTHR12558">
    <property type="entry name" value="CELL DIVISION CYCLE 16,23,27"/>
    <property type="match status" value="1"/>
</dbReference>
<dbReference type="InterPro" id="IPR019734">
    <property type="entry name" value="TPR_rpt"/>
</dbReference>
<evidence type="ECO:0000256" key="2">
    <source>
        <dbReference type="PROSITE-ProRule" id="PRU00339"/>
    </source>
</evidence>
<dbReference type="OrthoDB" id="308440at2759"/>
<accession>A0A7M7P9Z9</accession>
<sequence length="565" mass="63863">MGVWLMDHVRLLRNEGLFGNLSILANLVKTACEQNTELLTVAERYQLLVFYADALYEEQECKRAEGMYRKALQLKKMINKSKVKGQTQTSQQADDNLPSELDVRFRIYQCHNILKNHREALAVLESIPAKMREPKVNMALAKLYQKIGMERSAIYGYKEVLRQCPLALQAVLGLLSLGVRGTEVAAFTANNMPSSANMEWLTFWLKGHAYSTSKEYSKAVSTFKVLETGSVLRENTDVLCCLAENHFMSGDMNTASTIYQRVHSLDPQYLRGMDIYSYILYKEKKVKQLQSLSLELMEVTDKRGEPWVAMGYYCLCPSAGSSRYARAVYFAQKAYPLKGGKVQALLLKGKGLLEMNKVPEATLHFREAVRCAPSRFEAHEGLVECYVKASRIRDAITTFTNSVKVLGNNPRTITFLASLLARDRLSMDKAKSLLDKMLLQDPNYLPAIYLMVDILNEEQKYSDAINLIRKQLEQQSTSQLHQMLGDCLALNTEPQEALDQYSIALSMDPNNDKALQGMHKVEKSSDSLEATAEDDMDAIEESGEDVGEYENSDPEGSWVDNEWLS</sequence>
<dbReference type="FunCoup" id="A0A7M7P9Z9">
    <property type="interactions" value="728"/>
</dbReference>
<evidence type="ECO:0000256" key="1">
    <source>
        <dbReference type="ARBA" id="ARBA00022803"/>
    </source>
</evidence>
<feature type="region of interest" description="Disordered" evidence="3">
    <location>
        <begin position="519"/>
        <end position="565"/>
    </location>
</feature>
<feature type="repeat" description="TPR" evidence="2">
    <location>
        <begin position="478"/>
        <end position="511"/>
    </location>
</feature>
<dbReference type="AlphaFoldDB" id="A0A7M7P9Z9"/>
<name>A0A7M7P9Z9_STRPU</name>
<evidence type="ECO:0000256" key="3">
    <source>
        <dbReference type="SAM" id="MobiDB-lite"/>
    </source>
</evidence>
<evidence type="ECO:0000313" key="5">
    <source>
        <dbReference type="Proteomes" id="UP000007110"/>
    </source>
</evidence>
<dbReference type="RefSeq" id="XP_030848251.1">
    <property type="nucleotide sequence ID" value="XM_030992391.1"/>
</dbReference>